<name>U7Q859_9CYAN</name>
<organism evidence="1 2">
    <name type="scientific">Lyngbya aestuarii BL J</name>
    <dbReference type="NCBI Taxonomy" id="1348334"/>
    <lineage>
        <taxon>Bacteria</taxon>
        <taxon>Bacillati</taxon>
        <taxon>Cyanobacteriota</taxon>
        <taxon>Cyanophyceae</taxon>
        <taxon>Oscillatoriophycideae</taxon>
        <taxon>Oscillatoriales</taxon>
        <taxon>Microcoleaceae</taxon>
        <taxon>Lyngbya</taxon>
    </lineage>
</organism>
<gene>
    <name evidence="1" type="ORF">M595_6048</name>
</gene>
<sequence>MTESFKYEVLDVSLVSGSESESLLAFSIDYPSKGTEADSTVMDVGGWVLGKTSPAMAVELIRGDSVFRSIPLNYPRPDVAKRYSKGPSAIKCGFQMSIDISGLSTEEELLFQAVFPDENPVPMATLKLWHNGKIPRTEAHRELVTSLGEGQLPSKLEQIKIDLERSRTFLQRVQSELG</sequence>
<comment type="caution">
    <text evidence="1">The sequence shown here is derived from an EMBL/GenBank/DDBJ whole genome shotgun (WGS) entry which is preliminary data.</text>
</comment>
<dbReference type="OrthoDB" id="581902at2"/>
<evidence type="ECO:0000313" key="2">
    <source>
        <dbReference type="Proteomes" id="UP000017127"/>
    </source>
</evidence>
<dbReference type="EMBL" id="AUZM01000134">
    <property type="protein sequence ID" value="ERT04014.1"/>
    <property type="molecule type" value="Genomic_DNA"/>
</dbReference>
<accession>U7Q859</accession>
<reference evidence="1 2" key="1">
    <citation type="journal article" date="2013" name="Front. Microbiol.">
        <title>Comparative genomic analyses of the cyanobacterium, Lyngbya aestuarii BL J, a powerful hydrogen producer.</title>
        <authorList>
            <person name="Kothari A."/>
            <person name="Vaughn M."/>
            <person name="Garcia-Pichel F."/>
        </authorList>
    </citation>
    <scope>NUCLEOTIDE SEQUENCE [LARGE SCALE GENOMIC DNA]</scope>
    <source>
        <strain evidence="1 2">BL J</strain>
    </source>
</reference>
<keyword evidence="2" id="KW-1185">Reference proteome</keyword>
<dbReference type="Proteomes" id="UP000017127">
    <property type="component" value="Unassembled WGS sequence"/>
</dbReference>
<dbReference type="AlphaFoldDB" id="U7Q859"/>
<protein>
    <submittedName>
        <fullName evidence="1">Uncharacterized protein</fullName>
    </submittedName>
</protein>
<proteinExistence type="predicted"/>
<evidence type="ECO:0000313" key="1">
    <source>
        <dbReference type="EMBL" id="ERT04014.1"/>
    </source>
</evidence>
<dbReference type="RefSeq" id="WP_023069708.1">
    <property type="nucleotide sequence ID" value="NZ_AUZM01000134.1"/>
</dbReference>